<feature type="compositionally biased region" description="Basic and acidic residues" evidence="2">
    <location>
        <begin position="12"/>
        <end position="22"/>
    </location>
</feature>
<dbReference type="PANTHER" id="PTHR33096">
    <property type="entry name" value="CXC2 DOMAIN-CONTAINING PROTEIN"/>
    <property type="match status" value="1"/>
</dbReference>
<dbReference type="EMBL" id="JASBNA010000021">
    <property type="protein sequence ID" value="KAK7685259.1"/>
    <property type="molecule type" value="Genomic_DNA"/>
</dbReference>
<feature type="region of interest" description="Disordered" evidence="2">
    <location>
        <begin position="1"/>
        <end position="36"/>
    </location>
</feature>
<evidence type="ECO:0000313" key="3">
    <source>
        <dbReference type="EMBL" id="KAK7685259.1"/>
    </source>
</evidence>
<evidence type="ECO:0000313" key="4">
    <source>
        <dbReference type="Proteomes" id="UP001385951"/>
    </source>
</evidence>
<feature type="compositionally biased region" description="Acidic residues" evidence="2">
    <location>
        <begin position="1"/>
        <end position="11"/>
    </location>
</feature>
<evidence type="ECO:0000256" key="2">
    <source>
        <dbReference type="SAM" id="MobiDB-lite"/>
    </source>
</evidence>
<dbReference type="Proteomes" id="UP001385951">
    <property type="component" value="Unassembled WGS sequence"/>
</dbReference>
<protein>
    <submittedName>
        <fullName evidence="3">Uncharacterized protein</fullName>
    </submittedName>
</protein>
<name>A0AAW0G0N1_9APHY</name>
<feature type="coiled-coil region" evidence="1">
    <location>
        <begin position="197"/>
        <end position="268"/>
    </location>
</feature>
<reference evidence="3 4" key="1">
    <citation type="submission" date="2022-09" db="EMBL/GenBank/DDBJ databases">
        <authorList>
            <person name="Palmer J.M."/>
        </authorList>
    </citation>
    <scope>NUCLEOTIDE SEQUENCE [LARGE SCALE GENOMIC DNA]</scope>
    <source>
        <strain evidence="3 4">DSM 7382</strain>
    </source>
</reference>
<dbReference type="PANTHER" id="PTHR33096:SF1">
    <property type="entry name" value="CXC1-LIKE CYSTEINE CLUSTER ASSOCIATED WITH KDZ TRANSPOSASES DOMAIN-CONTAINING PROTEIN"/>
    <property type="match status" value="1"/>
</dbReference>
<dbReference type="Pfam" id="PF18758">
    <property type="entry name" value="KDZ"/>
    <property type="match status" value="1"/>
</dbReference>
<comment type="caution">
    <text evidence="3">The sequence shown here is derived from an EMBL/GenBank/DDBJ whole genome shotgun (WGS) entry which is preliminary data.</text>
</comment>
<keyword evidence="1" id="KW-0175">Coiled coil</keyword>
<organism evidence="3 4">
    <name type="scientific">Cerrena zonata</name>
    <dbReference type="NCBI Taxonomy" id="2478898"/>
    <lineage>
        <taxon>Eukaryota</taxon>
        <taxon>Fungi</taxon>
        <taxon>Dikarya</taxon>
        <taxon>Basidiomycota</taxon>
        <taxon>Agaricomycotina</taxon>
        <taxon>Agaricomycetes</taxon>
        <taxon>Polyporales</taxon>
        <taxon>Cerrenaceae</taxon>
        <taxon>Cerrena</taxon>
    </lineage>
</organism>
<evidence type="ECO:0000256" key="1">
    <source>
        <dbReference type="SAM" id="Coils"/>
    </source>
</evidence>
<proteinExistence type="predicted"/>
<accession>A0AAW0G0N1</accession>
<gene>
    <name evidence="3" type="ORF">QCA50_011622</name>
</gene>
<dbReference type="InterPro" id="IPR040521">
    <property type="entry name" value="KDZ"/>
</dbReference>
<dbReference type="AlphaFoldDB" id="A0AAW0G0N1"/>
<sequence>MGDSTDDESGDEGERIAEKVLEGDPTDGPQSTPSNTNQCMKNWKAAALDDKKRSWGIFDEMGIYASVCEHGLILWVCNMVRSGELTKYPLAMVAKALEVLDGSAAIASDIGCAFAGTVCNSSLGPAVIEKKFDFLVNAFHGYSHNYQCQRSNHPAVFEGVGLRDFETCEPFRRDLWQDNFWIHWDSDKYANLGIYLLNNYKQALDILENDTWALEESKQQFNISDEDMDSWEKEQAEFFTQLGEEPEANTLQVEYVELLQELQAACTEKSKRESSYFDRLEEASFVSEMPGSSSRVYSDIASATRRLETQRRVAIEHCDSLLRDVMAMECRLGITQRWIPGDSQSLDRSPNFRLHKSQVKFYKNSLTKYTF</sequence>
<keyword evidence="4" id="KW-1185">Reference proteome</keyword>